<evidence type="ECO:0000313" key="2">
    <source>
        <dbReference type="Proteomes" id="UP000239388"/>
    </source>
</evidence>
<reference evidence="1 2" key="1">
    <citation type="submission" date="2018-02" db="EMBL/GenBank/DDBJ databases">
        <title>Comparative genomes isolates from brazilian mangrove.</title>
        <authorList>
            <person name="Araujo J.E."/>
            <person name="Taketani R.G."/>
            <person name="Silva M.C.P."/>
            <person name="Loureco M.V."/>
            <person name="Andreote F.D."/>
        </authorList>
    </citation>
    <scope>NUCLEOTIDE SEQUENCE [LARGE SCALE GENOMIC DNA]</scope>
    <source>
        <strain evidence="1 2">NAP PRIS-MGV</strain>
    </source>
</reference>
<sequence>MIRCERKDWPLNIDQEAYFFVFNVDNRESGEASFEGLDLHGGLSSEVSTRVVAARFVVSAGGSQVLSGQLSLVHRSRFGNTLVLNGSYLGELPFLLTTDEKMKWAFAGKVRISTNDPEFDFEGFPAKGIPLCGRNWVGVLQEREQGFHLSACANDAVTFAAEELAFCPDWSEGFDEPDPLIFHVERWCDQSSP</sequence>
<organism evidence="1 2">
    <name type="scientific">Blastopirellula marina</name>
    <dbReference type="NCBI Taxonomy" id="124"/>
    <lineage>
        <taxon>Bacteria</taxon>
        <taxon>Pseudomonadati</taxon>
        <taxon>Planctomycetota</taxon>
        <taxon>Planctomycetia</taxon>
        <taxon>Pirellulales</taxon>
        <taxon>Pirellulaceae</taxon>
        <taxon>Blastopirellula</taxon>
    </lineage>
</organism>
<proteinExistence type="predicted"/>
<gene>
    <name evidence="1" type="ORF">C5Y98_22810</name>
</gene>
<dbReference type="EMBL" id="PUIB01000023">
    <property type="protein sequence ID" value="PQO29039.1"/>
    <property type="molecule type" value="Genomic_DNA"/>
</dbReference>
<evidence type="ECO:0000313" key="1">
    <source>
        <dbReference type="EMBL" id="PQO29039.1"/>
    </source>
</evidence>
<protein>
    <submittedName>
        <fullName evidence="1">Uncharacterized protein</fullName>
    </submittedName>
</protein>
<name>A0A2S8FA67_9BACT</name>
<accession>A0A2S8FA67</accession>
<comment type="caution">
    <text evidence="1">The sequence shown here is derived from an EMBL/GenBank/DDBJ whole genome shotgun (WGS) entry which is preliminary data.</text>
</comment>
<dbReference type="AlphaFoldDB" id="A0A2S8FA67"/>
<dbReference type="Proteomes" id="UP000239388">
    <property type="component" value="Unassembled WGS sequence"/>
</dbReference>